<dbReference type="AlphaFoldDB" id="A0A9Q1BVP1"/>
<sequence>MTFNESYKVRFPCISESRKGSNFAFCKVCRSDEKIAAGGGNDITNHIKTAKHEANSRAESAAQKSGTLTTFFCWENYAAINAEVSFTDFLVEHSVPLAVSDHAGPLFRKMFPDSNIAKQYACGQTKTWHVVQTLAENDAKDLATCMKHHPYSLATDGSTDMESIKLCPVLVKSFDPVLGQVVCELLSMKQSTEQSTGEIFLISLIMS</sequence>
<name>A0A9Q1BVP1_HOLLE</name>
<proteinExistence type="predicted"/>
<evidence type="ECO:0000313" key="2">
    <source>
        <dbReference type="Proteomes" id="UP001152320"/>
    </source>
</evidence>
<dbReference type="PANTHER" id="PTHR37162:SF10">
    <property type="entry name" value="DUF4371 DOMAIN-CONTAINING PROTEIN"/>
    <property type="match status" value="1"/>
</dbReference>
<evidence type="ECO:0000313" key="1">
    <source>
        <dbReference type="EMBL" id="KAJ8033411.1"/>
    </source>
</evidence>
<accession>A0A9Q1BVP1</accession>
<organism evidence="1 2">
    <name type="scientific">Holothuria leucospilota</name>
    <name type="common">Black long sea cucumber</name>
    <name type="synonym">Mertensiothuria leucospilota</name>
    <dbReference type="NCBI Taxonomy" id="206669"/>
    <lineage>
        <taxon>Eukaryota</taxon>
        <taxon>Metazoa</taxon>
        <taxon>Echinodermata</taxon>
        <taxon>Eleutherozoa</taxon>
        <taxon>Echinozoa</taxon>
        <taxon>Holothuroidea</taxon>
        <taxon>Aspidochirotacea</taxon>
        <taxon>Aspidochirotida</taxon>
        <taxon>Holothuriidae</taxon>
        <taxon>Holothuria</taxon>
    </lineage>
</organism>
<keyword evidence="2" id="KW-1185">Reference proteome</keyword>
<comment type="caution">
    <text evidence="1">The sequence shown here is derived from an EMBL/GenBank/DDBJ whole genome shotgun (WGS) entry which is preliminary data.</text>
</comment>
<dbReference type="PANTHER" id="PTHR37162">
    <property type="entry name" value="HAT FAMILY DIMERISATION DOMAINCONTAINING PROTEIN-RELATED"/>
    <property type="match status" value="1"/>
</dbReference>
<dbReference type="OrthoDB" id="6159421at2759"/>
<protein>
    <submittedName>
        <fullName evidence="1">Uncharacterized protein</fullName>
    </submittedName>
</protein>
<dbReference type="EMBL" id="JAIZAY010000011">
    <property type="protein sequence ID" value="KAJ8033411.1"/>
    <property type="molecule type" value="Genomic_DNA"/>
</dbReference>
<reference evidence="1" key="1">
    <citation type="submission" date="2021-10" db="EMBL/GenBank/DDBJ databases">
        <title>Tropical sea cucumber genome reveals ecological adaptation and Cuvierian tubules defense mechanism.</title>
        <authorList>
            <person name="Chen T."/>
        </authorList>
    </citation>
    <scope>NUCLEOTIDE SEQUENCE</scope>
    <source>
        <strain evidence="1">Nanhai2018</strain>
        <tissue evidence="1">Muscle</tissue>
    </source>
</reference>
<gene>
    <name evidence="1" type="ORF">HOLleu_23643</name>
</gene>
<dbReference type="Proteomes" id="UP001152320">
    <property type="component" value="Chromosome 11"/>
</dbReference>